<comment type="similarity">
    <text evidence="1">Belongs to the SMC family. SbcC subfamily.</text>
</comment>
<proteinExistence type="inferred from homology"/>
<feature type="coiled-coil region" evidence="4">
    <location>
        <begin position="272"/>
        <end position="299"/>
    </location>
</feature>
<reference evidence="5" key="1">
    <citation type="submission" date="2021-04" db="EMBL/GenBank/DDBJ databases">
        <title>Genome sequence of Woronichinia naegeliana from Washington state freshwater lake bloom.</title>
        <authorList>
            <person name="Dreher T.W."/>
        </authorList>
    </citation>
    <scope>NUCLEOTIDE SEQUENCE</scope>
    <source>
        <strain evidence="5">WA131</strain>
    </source>
</reference>
<dbReference type="Proteomes" id="UP001065613">
    <property type="component" value="Chromosome"/>
</dbReference>
<feature type="coiled-coil region" evidence="4">
    <location>
        <begin position="360"/>
        <end position="485"/>
    </location>
</feature>
<evidence type="ECO:0000256" key="1">
    <source>
        <dbReference type="ARBA" id="ARBA00006930"/>
    </source>
</evidence>
<dbReference type="KEGG" id="wna:KA717_25100"/>
<protein>
    <recommendedName>
        <fullName evidence="3">Nuclease SbcCD subunit C</fullName>
    </recommendedName>
</protein>
<feature type="coiled-coil region" evidence="4">
    <location>
        <begin position="665"/>
        <end position="699"/>
    </location>
</feature>
<keyword evidence="4" id="KW-0175">Coiled coil</keyword>
<dbReference type="PANTHER" id="PTHR32114">
    <property type="entry name" value="ABC TRANSPORTER ABCH.3"/>
    <property type="match status" value="1"/>
</dbReference>
<feature type="coiled-coil region" evidence="4">
    <location>
        <begin position="810"/>
        <end position="840"/>
    </location>
</feature>
<dbReference type="SUPFAM" id="SSF52540">
    <property type="entry name" value="P-loop containing nucleoside triphosphate hydrolases"/>
    <property type="match status" value="1"/>
</dbReference>
<dbReference type="Pfam" id="PF13558">
    <property type="entry name" value="SbcC_Walker_B"/>
    <property type="match status" value="1"/>
</dbReference>
<dbReference type="GO" id="GO:0016887">
    <property type="term" value="F:ATP hydrolysis activity"/>
    <property type="evidence" value="ECO:0007669"/>
    <property type="project" value="InterPro"/>
</dbReference>
<name>A0A977KSU6_9CYAN</name>
<dbReference type="PANTHER" id="PTHR32114:SF2">
    <property type="entry name" value="ABC TRANSPORTER ABCH.3"/>
    <property type="match status" value="1"/>
</dbReference>
<feature type="coiled-coil region" evidence="4">
    <location>
        <begin position="532"/>
        <end position="636"/>
    </location>
</feature>
<dbReference type="EMBL" id="CP073041">
    <property type="protein sequence ID" value="UXE59183.1"/>
    <property type="molecule type" value="Genomic_DNA"/>
</dbReference>
<dbReference type="GO" id="GO:0006302">
    <property type="term" value="P:double-strand break repair"/>
    <property type="evidence" value="ECO:0007669"/>
    <property type="project" value="InterPro"/>
</dbReference>
<gene>
    <name evidence="5" type="ORF">KA717_25100</name>
</gene>
<dbReference type="AlphaFoldDB" id="A0A977KSU6"/>
<accession>A0A977KSU6</accession>
<organism evidence="5">
    <name type="scientific">Woronichinia naegeliana WA131</name>
    <dbReference type="NCBI Taxonomy" id="2824559"/>
    <lineage>
        <taxon>Bacteria</taxon>
        <taxon>Bacillati</taxon>
        <taxon>Cyanobacteriota</taxon>
        <taxon>Cyanophyceae</taxon>
        <taxon>Synechococcales</taxon>
        <taxon>Coelosphaeriaceae</taxon>
        <taxon>Woronichinia</taxon>
    </lineage>
</organism>
<evidence type="ECO:0000256" key="4">
    <source>
        <dbReference type="SAM" id="Coils"/>
    </source>
</evidence>
<comment type="subunit">
    <text evidence="2">Heterodimer of SbcC and SbcD.</text>
</comment>
<evidence type="ECO:0000256" key="3">
    <source>
        <dbReference type="ARBA" id="ARBA00013368"/>
    </source>
</evidence>
<evidence type="ECO:0000256" key="2">
    <source>
        <dbReference type="ARBA" id="ARBA00011322"/>
    </source>
</evidence>
<sequence>MKPLSLTLQAFGPFAGTEIINFQALGENPLFLINGPTGAGKSSILDGICFALYGESTGKEREAVNMRCDYAKPDLLTEIILDFRLGEKDYRIRRLPTQEKPKNRGEGTTTQQSEAYLWRLENSKEGELLAVKKVKEVDTKIQELLGLEADQFRQVMVLPQGKFRELLMANSKDRETIFSQLFQTQIYEQIQDHLKERAKGIIADKQKQDTSIKIFLESANLTEETQVSLELNDLTPKLAIAQAEKEATEIAKMEAVKHQESGLNLQKQFDNYQQKEVELTEKQSQASIIEQNQQQLEQAKQADKLLPLYQRYQEEVNILATLTQKSAENQQQLTKITEAVTEAKSLYEKAQIDFSKLDQLKKEQIELQQYEKHQQELIEKRKALKVAEKIAKESSQVLQKAQTELTQNQLEKQKLETAIADLNQALITIESQKATLKEHQRQLQDRQQLEDLRQELDEFTRQQNKHQKEEEKQREKLQLTQTELTTMEMYWHLGQAASLAQTLTQDQPCPVCGSCEHPQPAQGSPDTPMITKENLEKAKQELEKIRQKYQKIEQELVKVNQKIEHHQQAIIPLENSLDDLANQAIAYLQTLVDDLTQEINSLQSQQAEREVTETKLATLQIEITTLETAIALLNEQVQTDQVQTIQARSIVEQIEKQIPEEFHQAKALDKALTNLEKTIQSLTETHQKAEKDYQKQQQDCLQCQTKQLEIDSQCQSQQGKTQTTETTWQNALQSSLFSDFTIFQAAQLSEAQQTAIAAEIESYHAELNALQGVINQLKIELTGQTTPDLKQLEIDLQEQSQLFTEKSQSYQQLANRHQQLQELQTKLNQAHQHQAKLDEDYKIYGTLSEVADGKTGNKISLQRFVLGVLLEDVLSQASARLYRMTQGRYRLERPENQRAKNNRASGLEMEVLDEYTGKLRPVSTLSGGESFLAALSLALGLSDTIQSYAGGIKLDTLFIDEGFGSLDSESLELAIRTLMDLQSHGRTIGIISHITELRDHMNLRLDVISSRLGSRVKIVGV</sequence>
<dbReference type="InterPro" id="IPR027417">
    <property type="entry name" value="P-loop_NTPase"/>
</dbReference>
<evidence type="ECO:0000313" key="5">
    <source>
        <dbReference type="EMBL" id="UXE59183.1"/>
    </source>
</evidence>
<dbReference type="Gene3D" id="3.40.50.300">
    <property type="entry name" value="P-loop containing nucleotide triphosphate hydrolases"/>
    <property type="match status" value="2"/>
</dbReference>